<keyword evidence="7 20" id="KW-0735">Signal-anchor</keyword>
<evidence type="ECO:0000313" key="21">
    <source>
        <dbReference type="EMBL" id="MIC88795.1"/>
    </source>
</evidence>
<dbReference type="SUPFAM" id="SSF53448">
    <property type="entry name" value="Nucleotide-diphospho-sugar transferases"/>
    <property type="match status" value="1"/>
</dbReference>
<dbReference type="PANTHER" id="PTHR10896">
    <property type="entry name" value="GALACTOSYLGALACTOSYLXYLOSYLPROTEIN 3-BETA-GLUCURONOSYLTRANSFERASE BETA-1,3-GLUCURONYLTRANSFERASE"/>
    <property type="match status" value="1"/>
</dbReference>
<comment type="subcellular location">
    <subcellularLocation>
        <location evidence="14">Endomembrane system</location>
        <topology evidence="14">Single-pass type II membrane protein</topology>
    </subcellularLocation>
    <subcellularLocation>
        <location evidence="20">Golgi apparatus membrane</location>
        <topology evidence="20">Single-pass type II membrane protein</topology>
    </subcellularLocation>
</comment>
<keyword evidence="4 20" id="KW-0808">Transferase</keyword>
<evidence type="ECO:0000256" key="15">
    <source>
        <dbReference type="PIRSR" id="PIRSR605027-1"/>
    </source>
</evidence>
<dbReference type="Pfam" id="PF03360">
    <property type="entry name" value="Glyco_transf_43"/>
    <property type="match status" value="1"/>
</dbReference>
<evidence type="ECO:0000256" key="9">
    <source>
        <dbReference type="ARBA" id="ARBA00023034"/>
    </source>
</evidence>
<evidence type="ECO:0000256" key="20">
    <source>
        <dbReference type="RuleBase" id="RU363127"/>
    </source>
</evidence>
<proteinExistence type="inferred from homology"/>
<evidence type="ECO:0000256" key="6">
    <source>
        <dbReference type="ARBA" id="ARBA00022723"/>
    </source>
</evidence>
<evidence type="ECO:0000256" key="2">
    <source>
        <dbReference type="ARBA" id="ARBA00007706"/>
    </source>
</evidence>
<evidence type="ECO:0000256" key="18">
    <source>
        <dbReference type="PIRSR" id="PIRSR605027-4"/>
    </source>
</evidence>
<dbReference type="GO" id="GO:0050650">
    <property type="term" value="P:chondroitin sulfate proteoglycan biosynthetic process"/>
    <property type="evidence" value="ECO:0007669"/>
    <property type="project" value="TreeGrafter"/>
</dbReference>
<keyword evidence="5 20" id="KW-0812">Transmembrane</keyword>
<dbReference type="GO" id="GO:0000139">
    <property type="term" value="C:Golgi membrane"/>
    <property type="evidence" value="ECO:0007669"/>
    <property type="project" value="UniProtKB-SubCell"/>
</dbReference>
<organism evidence="21">
    <name type="scientific">Scolopendra viridis</name>
    <name type="common">Giant centipede</name>
    <dbReference type="NCBI Taxonomy" id="118503"/>
    <lineage>
        <taxon>Eukaryota</taxon>
        <taxon>Metazoa</taxon>
        <taxon>Ecdysozoa</taxon>
        <taxon>Arthropoda</taxon>
        <taxon>Myriapoda</taxon>
        <taxon>Chilopoda</taxon>
        <taxon>Pleurostigmophora</taxon>
        <taxon>Scolopendromorpha</taxon>
        <taxon>Scolopendridae</taxon>
        <taxon>Scolopendra</taxon>
    </lineage>
</organism>
<evidence type="ECO:0000256" key="1">
    <source>
        <dbReference type="ARBA" id="ARBA00001936"/>
    </source>
</evidence>
<dbReference type="GO" id="GO:0005975">
    <property type="term" value="P:carbohydrate metabolic process"/>
    <property type="evidence" value="ECO:0007669"/>
    <property type="project" value="TreeGrafter"/>
</dbReference>
<dbReference type="UniPathway" id="UPA00378"/>
<evidence type="ECO:0000256" key="10">
    <source>
        <dbReference type="ARBA" id="ARBA00023136"/>
    </source>
</evidence>
<keyword evidence="11 19" id="KW-0325">Glycoprotein</keyword>
<name>A0A4D5R9F2_SCOVI</name>
<keyword evidence="8 20" id="KW-1133">Transmembrane helix</keyword>
<accession>A0A4D5R9F2</accession>
<dbReference type="PANTHER" id="PTHR10896:SF65">
    <property type="entry name" value="GALACTOSYLGALACTOSYLXYLOSYLPROTEIN 3-BETA-GLUCURONOSYLTRANSFERASE 3"/>
    <property type="match status" value="1"/>
</dbReference>
<dbReference type="GO" id="GO:0015018">
    <property type="term" value="F:galactosylgalactosylxylosylprotein 3-beta-glucuronosyltransferase activity"/>
    <property type="evidence" value="ECO:0007669"/>
    <property type="project" value="UniProtKB-UniRule"/>
</dbReference>
<evidence type="ECO:0000256" key="19">
    <source>
        <dbReference type="PIRSR" id="PIRSR605027-6"/>
    </source>
</evidence>
<feature type="site" description="Interaction with galactose moiety of substrate glycoprotein" evidence="18">
    <location>
        <position position="235"/>
    </location>
</feature>
<comment type="pathway">
    <text evidence="20">Protein modification; protein glycosylation.</text>
</comment>
<dbReference type="AlphaFoldDB" id="A0A4D5R9F2"/>
<dbReference type="InterPro" id="IPR005027">
    <property type="entry name" value="Glyco_trans_43"/>
</dbReference>
<evidence type="ECO:0000256" key="4">
    <source>
        <dbReference type="ARBA" id="ARBA00022679"/>
    </source>
</evidence>
<keyword evidence="10 20" id="KW-0472">Membrane</keyword>
<evidence type="ECO:0000256" key="12">
    <source>
        <dbReference type="ARBA" id="ARBA00023211"/>
    </source>
</evidence>
<feature type="binding site" evidence="16">
    <location>
        <begin position="202"/>
        <end position="204"/>
    </location>
    <ligand>
        <name>UDP-alpha-D-glucuronate</name>
        <dbReference type="ChEBI" id="CHEBI:58052"/>
    </ligand>
</feature>
<dbReference type="EC" id="2.4.1.135" evidence="3 20"/>
<evidence type="ECO:0000256" key="3">
    <source>
        <dbReference type="ARBA" id="ARBA00012641"/>
    </source>
</evidence>
<evidence type="ECO:0000256" key="17">
    <source>
        <dbReference type="PIRSR" id="PIRSR605027-3"/>
    </source>
</evidence>
<comment type="cofactor">
    <cofactor evidence="1 17 20">
        <name>Mn(2+)</name>
        <dbReference type="ChEBI" id="CHEBI:29035"/>
    </cofactor>
</comment>
<evidence type="ECO:0000256" key="13">
    <source>
        <dbReference type="ARBA" id="ARBA00047979"/>
    </source>
</evidence>
<keyword evidence="9 20" id="KW-0333">Golgi apparatus</keyword>
<dbReference type="InterPro" id="IPR029044">
    <property type="entry name" value="Nucleotide-diphossugar_trans"/>
</dbReference>
<feature type="binding site" evidence="16">
    <location>
        <begin position="316"/>
        <end position="318"/>
    </location>
    <ligand>
        <name>UDP-alpha-D-glucuronate</name>
        <dbReference type="ChEBI" id="CHEBI:58052"/>
    </ligand>
</feature>
<feature type="glycosylation site" description="N-linked (GlcNAc...) asparagine" evidence="19">
    <location>
        <position position="308"/>
    </location>
</feature>
<feature type="active site" description="Proton donor/acceptor" evidence="15">
    <location>
        <position position="289"/>
    </location>
</feature>
<reference evidence="21" key="1">
    <citation type="journal article" date="2018" name="Toxicon">
        <title>Venom-gland transcriptomics and venom proteomics of the giant Florida blue centipede, Scolopendra viridis.</title>
        <authorList>
            <person name="Ward M.J."/>
            <person name="Rokyta D.R."/>
        </authorList>
    </citation>
    <scope>NUCLEOTIDE SEQUENCE</scope>
    <source>
        <tissue evidence="21">Venom gland</tissue>
    </source>
</reference>
<evidence type="ECO:0000256" key="16">
    <source>
        <dbReference type="PIRSR" id="PIRSR605027-2"/>
    </source>
</evidence>
<sequence>MVHLHINRSYFFIIICSIILLWMCLQFGLMNTWLEETLLPNAKECSTVIHVEVDQQISAYKQQVARLKRFIASNVPANRSLYYIEDIHLHLPFVYVITPTYSRPTQKAELTRLVQTLLLVPNLHWIVVEDNVEKTDLVTRLLKKSGIKYTHLNTATPSEYKLSSNDPNWLKPRGVQQRNLALSWLRQNYNLNRANGVVYFADDDNTYDVDIFEEMRFTNKVSVWPVGLVGGLLVERPIVENGKVVGWFSAWKPNRPFPMDMAGFAVNLKALLDHPSAMFNLSAPRGFQESSLLHTLVTINQLEPKANNCTEVLVWHTRTEKVKLKAEVALRRQGKQSNTGIEV</sequence>
<dbReference type="FunFam" id="3.90.550.10:FF:000010">
    <property type="entry name" value="Galactosylgalactosylxylosylprotein 3-beta-glucuronosyltransferase"/>
    <property type="match status" value="1"/>
</dbReference>
<feature type="binding site" evidence="16">
    <location>
        <position position="130"/>
    </location>
    <ligand>
        <name>UDP-alpha-D-glucuronate</name>
        <dbReference type="ChEBI" id="CHEBI:58052"/>
    </ligand>
</feature>
<evidence type="ECO:0000256" key="14">
    <source>
        <dbReference type="ARBA" id="ARBA00060399"/>
    </source>
</evidence>
<keyword evidence="12 17" id="KW-0464">Manganese</keyword>
<evidence type="ECO:0000256" key="7">
    <source>
        <dbReference type="ARBA" id="ARBA00022968"/>
    </source>
</evidence>
<feature type="binding site" evidence="16">
    <location>
        <begin position="99"/>
        <end position="101"/>
    </location>
    <ligand>
        <name>UDP-alpha-D-glucuronate</name>
        <dbReference type="ChEBI" id="CHEBI:58052"/>
    </ligand>
</feature>
<feature type="transmembrane region" description="Helical" evidence="20">
    <location>
        <begin position="12"/>
        <end position="34"/>
    </location>
</feature>
<dbReference type="GO" id="GO:0046872">
    <property type="term" value="F:metal ion binding"/>
    <property type="evidence" value="ECO:0007669"/>
    <property type="project" value="UniProtKB-KW"/>
</dbReference>
<feature type="binding site" evidence="17">
    <location>
        <position position="204"/>
    </location>
    <ligand>
        <name>Mn(2+)</name>
        <dbReference type="ChEBI" id="CHEBI:29035"/>
    </ligand>
</feature>
<dbReference type="EMBL" id="GGNE01000254">
    <property type="protein sequence ID" value="MIC88795.1"/>
    <property type="molecule type" value="Transcribed_RNA"/>
</dbReference>
<comment type="similarity">
    <text evidence="2 20">Belongs to the glycosyltransferase 43 family.</text>
</comment>
<evidence type="ECO:0000256" key="8">
    <source>
        <dbReference type="ARBA" id="ARBA00022989"/>
    </source>
</evidence>
<protein>
    <recommendedName>
        <fullName evidence="3 20">Galactosylgalactosylxylosylprotein 3-beta-glucuronosyltransferase</fullName>
        <ecNumber evidence="3 20">2.4.1.135</ecNumber>
    </recommendedName>
</protein>
<evidence type="ECO:0000256" key="5">
    <source>
        <dbReference type="ARBA" id="ARBA00022692"/>
    </source>
</evidence>
<keyword evidence="6 17" id="KW-0479">Metal-binding</keyword>
<dbReference type="CDD" id="cd00218">
    <property type="entry name" value="GlcAT-I"/>
    <property type="match status" value="1"/>
</dbReference>
<evidence type="ECO:0000256" key="11">
    <source>
        <dbReference type="ARBA" id="ARBA00023180"/>
    </source>
</evidence>
<comment type="catalytic activity">
    <reaction evidence="13 20">
        <text>3-O-(beta-D-galactosyl-(1-&gt;3)-beta-D-galactosyl-(1-&gt;4)-beta-D-xylosyl)-L-seryl-[protein] + UDP-alpha-D-glucuronate = 3-O-(beta-D-GlcA-(1-&gt;3)-beta-D-Gal-(1-&gt;3)-beta-D-Gal-(1-&gt;4)-beta-D-Xyl)-L-seryl-[protein] + UDP + H(+)</text>
        <dbReference type="Rhea" id="RHEA:24168"/>
        <dbReference type="Rhea" id="RHEA-COMP:12571"/>
        <dbReference type="Rhea" id="RHEA-COMP:12573"/>
        <dbReference type="ChEBI" id="CHEBI:15378"/>
        <dbReference type="ChEBI" id="CHEBI:58052"/>
        <dbReference type="ChEBI" id="CHEBI:58223"/>
        <dbReference type="ChEBI" id="CHEBI:132090"/>
        <dbReference type="ChEBI" id="CHEBI:132093"/>
        <dbReference type="EC" id="2.4.1.135"/>
    </reaction>
</comment>
<dbReference type="Gene3D" id="3.90.550.10">
    <property type="entry name" value="Spore Coat Polysaccharide Biosynthesis Protein SpsA, Chain A"/>
    <property type="match status" value="1"/>
</dbReference>
<feature type="binding site" evidence="16">
    <location>
        <position position="173"/>
    </location>
    <ligand>
        <name>UDP-alpha-D-glucuronate</name>
        <dbReference type="ChEBI" id="CHEBI:58052"/>
    </ligand>
</feature>
<feature type="binding site" evidence="16">
    <location>
        <position position="178"/>
    </location>
    <ligand>
        <name>UDP-alpha-D-glucuronate</name>
        <dbReference type="ChEBI" id="CHEBI:58052"/>
    </ligand>
</feature>